<keyword evidence="5 14" id="KW-0444">Lipid biosynthesis</keyword>
<evidence type="ECO:0000313" key="15">
    <source>
        <dbReference type="EMBL" id="CAK9255422.1"/>
    </source>
</evidence>
<evidence type="ECO:0000256" key="12">
    <source>
        <dbReference type="ARBA" id="ARBA00023239"/>
    </source>
</evidence>
<keyword evidence="7 14" id="KW-0276">Fatty acid metabolism</keyword>
<comment type="caution">
    <text evidence="14">Lacks conserved residue(s) required for the propagation of feature annotation.</text>
</comment>
<keyword evidence="16" id="KW-1185">Reference proteome</keyword>
<comment type="subcellular location">
    <subcellularLocation>
        <location evidence="14">Endoplasmic reticulum membrane</location>
        <topology evidence="14">Multi-pass membrane protein</topology>
    </subcellularLocation>
    <subcellularLocation>
        <location evidence="1">Membrane</location>
        <topology evidence="1">Multi-pass membrane protein</topology>
    </subcellularLocation>
</comment>
<organism evidence="15 16">
    <name type="scientific">Sphagnum jensenii</name>
    <dbReference type="NCBI Taxonomy" id="128206"/>
    <lineage>
        <taxon>Eukaryota</taxon>
        <taxon>Viridiplantae</taxon>
        <taxon>Streptophyta</taxon>
        <taxon>Embryophyta</taxon>
        <taxon>Bryophyta</taxon>
        <taxon>Sphagnophytina</taxon>
        <taxon>Sphagnopsida</taxon>
        <taxon>Sphagnales</taxon>
        <taxon>Sphagnaceae</taxon>
        <taxon>Sphagnum</taxon>
    </lineage>
</organism>
<evidence type="ECO:0000256" key="8">
    <source>
        <dbReference type="ARBA" id="ARBA00022989"/>
    </source>
</evidence>
<keyword evidence="6 14" id="KW-0812">Transmembrane</keyword>
<evidence type="ECO:0000256" key="13">
    <source>
        <dbReference type="ARBA" id="ARBA00036671"/>
    </source>
</evidence>
<evidence type="ECO:0000256" key="11">
    <source>
        <dbReference type="ARBA" id="ARBA00023160"/>
    </source>
</evidence>
<keyword evidence="14" id="KW-0256">Endoplasmic reticulum</keyword>
<dbReference type="PANTHER" id="PTHR11035:SF3">
    <property type="entry name" value="VERY-LONG-CHAIN (3R)-3-HYDROXYACYL-COA DEHYDRATASE"/>
    <property type="match status" value="1"/>
</dbReference>
<keyword evidence="12 14" id="KW-0456">Lyase</keyword>
<protein>
    <recommendedName>
        <fullName evidence="4 14">Very-long-chain (3R)-3-hydroxyacyl-CoA dehydratase</fullName>
        <ecNumber evidence="4 14">4.2.1.134</ecNumber>
    </recommendedName>
</protein>
<evidence type="ECO:0000256" key="5">
    <source>
        <dbReference type="ARBA" id="ARBA00022516"/>
    </source>
</evidence>
<dbReference type="PANTHER" id="PTHR11035">
    <property type="entry name" value="VERY-LONG-CHAIN (3R)-3-HYDROXYACYL-COA DEHYDRATASE"/>
    <property type="match status" value="1"/>
</dbReference>
<dbReference type="Pfam" id="PF04387">
    <property type="entry name" value="PTPLA"/>
    <property type="match status" value="1"/>
</dbReference>
<evidence type="ECO:0000256" key="3">
    <source>
        <dbReference type="ARBA" id="ARBA00007811"/>
    </source>
</evidence>
<accession>A0ABP0VMH9</accession>
<comment type="pathway">
    <text evidence="2 14">Lipid metabolism; fatty acid biosynthesis.</text>
</comment>
<evidence type="ECO:0000313" key="16">
    <source>
        <dbReference type="Proteomes" id="UP001497444"/>
    </source>
</evidence>
<evidence type="ECO:0000256" key="10">
    <source>
        <dbReference type="ARBA" id="ARBA00023136"/>
    </source>
</evidence>
<comment type="function">
    <text evidence="14">Catalyzes the third of the four reactions of the long-chain fatty acids elongation cycle. This endoplasmic reticulum-bound enzymatic process, allows the addition of two carbons to the chain of long- and very long-chain fatty acids/VLCFAs per cycle. This enzyme catalyzes the dehydration of the 3-hydroxyacyl-CoA intermediate into trans-2,3-enoyl-CoA, within each cycle of fatty acid elongation. Thereby, it participates to the production of VLCFAs of different chain lengths that are involved in multiple biological processes as precursors of membrane lipids and lipid mediators.</text>
</comment>
<comment type="catalytic activity">
    <reaction evidence="13 14">
        <text>a very-long-chain (3R)-3-hydroxyacyl-CoA = a very-long-chain (2E)-enoyl-CoA + H2O</text>
        <dbReference type="Rhea" id="RHEA:45812"/>
        <dbReference type="ChEBI" id="CHEBI:15377"/>
        <dbReference type="ChEBI" id="CHEBI:83728"/>
        <dbReference type="ChEBI" id="CHEBI:85440"/>
        <dbReference type="EC" id="4.2.1.134"/>
    </reaction>
</comment>
<feature type="transmembrane region" description="Helical" evidence="14">
    <location>
        <begin position="47"/>
        <end position="71"/>
    </location>
</feature>
<proteinExistence type="inferred from homology"/>
<evidence type="ECO:0000256" key="2">
    <source>
        <dbReference type="ARBA" id="ARBA00005194"/>
    </source>
</evidence>
<evidence type="ECO:0000256" key="4">
    <source>
        <dbReference type="ARBA" id="ARBA00013122"/>
    </source>
</evidence>
<feature type="transmembrane region" description="Helical" evidence="14">
    <location>
        <begin position="7"/>
        <end position="27"/>
    </location>
</feature>
<reference evidence="15 16" key="1">
    <citation type="submission" date="2024-02" db="EMBL/GenBank/DDBJ databases">
        <authorList>
            <consortium name="ELIXIR-Norway"/>
            <consortium name="Elixir Norway"/>
        </authorList>
    </citation>
    <scope>NUCLEOTIDE SEQUENCE [LARGE SCALE GENOMIC DNA]</scope>
</reference>
<keyword evidence="11 14" id="KW-0275">Fatty acid biosynthesis</keyword>
<dbReference type="InterPro" id="IPR007482">
    <property type="entry name" value="Tyr_Pase-like_PTPLA"/>
</dbReference>
<feature type="transmembrane region" description="Helical" evidence="14">
    <location>
        <begin position="151"/>
        <end position="174"/>
    </location>
</feature>
<evidence type="ECO:0000256" key="7">
    <source>
        <dbReference type="ARBA" id="ARBA00022832"/>
    </source>
</evidence>
<keyword evidence="10 14" id="KW-0472">Membrane</keyword>
<evidence type="ECO:0000256" key="9">
    <source>
        <dbReference type="ARBA" id="ARBA00023098"/>
    </source>
</evidence>
<evidence type="ECO:0000256" key="6">
    <source>
        <dbReference type="ARBA" id="ARBA00022692"/>
    </source>
</evidence>
<evidence type="ECO:0000256" key="1">
    <source>
        <dbReference type="ARBA" id="ARBA00004141"/>
    </source>
</evidence>
<feature type="transmembrane region" description="Helical" evidence="14">
    <location>
        <begin position="194"/>
        <end position="213"/>
    </location>
</feature>
<name>A0ABP0VMH9_9BRYO</name>
<sequence length="231" mass="26605">MGVVKVYLCVYNWLLFAGWLQILVSAVKALQQSGPSGVYAAVEKPLQIWQTAALLEVFFPLVFSFLWFLVLRRIVYGIVRSPVMATLPQIGSRIYLTWGILFSFPQVQEHWLVTSLVLSWSITEVIRYSFFALKETFGYTPRFLLWLRYTTFFVMYPTGICSEAGLVFVTLPFMQLSDLYCLRMPNKLNFGFDYYYMSIVALLAYIPGSPGMYTHMIRQRKKALGSKPKAS</sequence>
<dbReference type="Proteomes" id="UP001497444">
    <property type="component" value="Chromosome 1"/>
</dbReference>
<dbReference type="EC" id="4.2.1.134" evidence="4 14"/>
<dbReference type="EMBL" id="OZ020096">
    <property type="protein sequence ID" value="CAK9255422.1"/>
    <property type="molecule type" value="Genomic_DNA"/>
</dbReference>
<comment type="similarity">
    <text evidence="3 14">Belongs to the very long-chain fatty acids dehydratase HACD family.</text>
</comment>
<keyword evidence="9 14" id="KW-0443">Lipid metabolism</keyword>
<keyword evidence="8 14" id="KW-1133">Transmembrane helix</keyword>
<gene>
    <name evidence="15" type="ORF">CSSPJE1EN1_LOCUS900</name>
</gene>
<evidence type="ECO:0000256" key="14">
    <source>
        <dbReference type="RuleBase" id="RU363109"/>
    </source>
</evidence>